<dbReference type="PROSITE" id="PS51725">
    <property type="entry name" value="ABM"/>
    <property type="match status" value="1"/>
</dbReference>
<dbReference type="InterPro" id="IPR007138">
    <property type="entry name" value="ABM_dom"/>
</dbReference>
<protein>
    <submittedName>
        <fullName evidence="2">Antibiotic biosynthesis monooxygenase</fullName>
    </submittedName>
</protein>
<dbReference type="PANTHER" id="PTHR33336">
    <property type="entry name" value="QUINOL MONOOXYGENASE YGIN-RELATED"/>
    <property type="match status" value="1"/>
</dbReference>
<keyword evidence="2" id="KW-0560">Oxidoreductase</keyword>
<dbReference type="InterPro" id="IPR050744">
    <property type="entry name" value="AI-2_Isomerase_LsrG"/>
</dbReference>
<sequence length="104" mass="11898">MFALVVKFDLQDAEKAVEFDKLVAETVGAITEREPGTLVYATHAVENEPLSRVFYEAYRDRDAFEEHERQPHIRHFLSQREKYIASFRVEFLSPAEAKGLPAAG</sequence>
<dbReference type="Pfam" id="PF03992">
    <property type="entry name" value="ABM"/>
    <property type="match status" value="1"/>
</dbReference>
<accession>A0ABV2X9T1</accession>
<organism evidence="2 3">
    <name type="scientific">Nocardia niwae</name>
    <dbReference type="NCBI Taxonomy" id="626084"/>
    <lineage>
        <taxon>Bacteria</taxon>
        <taxon>Bacillati</taxon>
        <taxon>Actinomycetota</taxon>
        <taxon>Actinomycetes</taxon>
        <taxon>Mycobacteriales</taxon>
        <taxon>Nocardiaceae</taxon>
        <taxon>Nocardia</taxon>
    </lineage>
</organism>
<dbReference type="GO" id="GO:0004497">
    <property type="term" value="F:monooxygenase activity"/>
    <property type="evidence" value="ECO:0007669"/>
    <property type="project" value="UniProtKB-KW"/>
</dbReference>
<evidence type="ECO:0000259" key="1">
    <source>
        <dbReference type="PROSITE" id="PS51725"/>
    </source>
</evidence>
<dbReference type="EMBL" id="JBEYBR010000026">
    <property type="protein sequence ID" value="MEU2122660.1"/>
    <property type="molecule type" value="Genomic_DNA"/>
</dbReference>
<dbReference type="RefSeq" id="WP_357809042.1">
    <property type="nucleotide sequence ID" value="NZ_JBEYBM010000024.1"/>
</dbReference>
<dbReference type="Proteomes" id="UP001550535">
    <property type="component" value="Unassembled WGS sequence"/>
</dbReference>
<keyword evidence="3" id="KW-1185">Reference proteome</keyword>
<name>A0ABV2X9T1_9NOCA</name>
<dbReference type="Gene3D" id="3.30.70.100">
    <property type="match status" value="1"/>
</dbReference>
<dbReference type="InterPro" id="IPR011008">
    <property type="entry name" value="Dimeric_a/b-barrel"/>
</dbReference>
<feature type="domain" description="ABM" evidence="1">
    <location>
        <begin position="3"/>
        <end position="91"/>
    </location>
</feature>
<evidence type="ECO:0000313" key="3">
    <source>
        <dbReference type="Proteomes" id="UP001550535"/>
    </source>
</evidence>
<reference evidence="2 3" key="1">
    <citation type="submission" date="2024-06" db="EMBL/GenBank/DDBJ databases">
        <title>The Natural Products Discovery Center: Release of the First 8490 Sequenced Strains for Exploring Actinobacteria Biosynthetic Diversity.</title>
        <authorList>
            <person name="Kalkreuter E."/>
            <person name="Kautsar S.A."/>
            <person name="Yang D."/>
            <person name="Bader C.D."/>
            <person name="Teijaro C.N."/>
            <person name="Fluegel L."/>
            <person name="Davis C.M."/>
            <person name="Simpson J.R."/>
            <person name="Lauterbach L."/>
            <person name="Steele A.D."/>
            <person name="Gui C."/>
            <person name="Meng S."/>
            <person name="Li G."/>
            <person name="Viehrig K."/>
            <person name="Ye F."/>
            <person name="Su P."/>
            <person name="Kiefer A.F."/>
            <person name="Nichols A."/>
            <person name="Cepeda A.J."/>
            <person name="Yan W."/>
            <person name="Fan B."/>
            <person name="Jiang Y."/>
            <person name="Adhikari A."/>
            <person name="Zheng C.-J."/>
            <person name="Schuster L."/>
            <person name="Cowan T.M."/>
            <person name="Smanski M.J."/>
            <person name="Chevrette M.G."/>
            <person name="De Carvalho L.P.S."/>
            <person name="Shen B."/>
        </authorList>
    </citation>
    <scope>NUCLEOTIDE SEQUENCE [LARGE SCALE GENOMIC DNA]</scope>
    <source>
        <strain evidence="2 3">NPDC019434</strain>
    </source>
</reference>
<dbReference type="PANTHER" id="PTHR33336:SF3">
    <property type="entry name" value="ABM DOMAIN-CONTAINING PROTEIN"/>
    <property type="match status" value="1"/>
</dbReference>
<gene>
    <name evidence="2" type="ORF">ABZ507_12665</name>
</gene>
<evidence type="ECO:0000313" key="2">
    <source>
        <dbReference type="EMBL" id="MEU2122660.1"/>
    </source>
</evidence>
<comment type="caution">
    <text evidence="2">The sequence shown here is derived from an EMBL/GenBank/DDBJ whole genome shotgun (WGS) entry which is preliminary data.</text>
</comment>
<keyword evidence="2" id="KW-0503">Monooxygenase</keyword>
<dbReference type="SUPFAM" id="SSF54909">
    <property type="entry name" value="Dimeric alpha+beta barrel"/>
    <property type="match status" value="1"/>
</dbReference>
<proteinExistence type="predicted"/>